<dbReference type="Proteomes" id="UP001163603">
    <property type="component" value="Chromosome 10"/>
</dbReference>
<comment type="caution">
    <text evidence="1">The sequence shown here is derived from an EMBL/GenBank/DDBJ whole genome shotgun (WGS) entry which is preliminary data.</text>
</comment>
<protein>
    <submittedName>
        <fullName evidence="1">Uncharacterized protein</fullName>
    </submittedName>
</protein>
<organism evidence="1 2">
    <name type="scientific">Pistacia integerrima</name>
    <dbReference type="NCBI Taxonomy" id="434235"/>
    <lineage>
        <taxon>Eukaryota</taxon>
        <taxon>Viridiplantae</taxon>
        <taxon>Streptophyta</taxon>
        <taxon>Embryophyta</taxon>
        <taxon>Tracheophyta</taxon>
        <taxon>Spermatophyta</taxon>
        <taxon>Magnoliopsida</taxon>
        <taxon>eudicotyledons</taxon>
        <taxon>Gunneridae</taxon>
        <taxon>Pentapetalae</taxon>
        <taxon>rosids</taxon>
        <taxon>malvids</taxon>
        <taxon>Sapindales</taxon>
        <taxon>Anacardiaceae</taxon>
        <taxon>Pistacia</taxon>
    </lineage>
</organism>
<evidence type="ECO:0000313" key="1">
    <source>
        <dbReference type="EMBL" id="KAJ0025000.1"/>
    </source>
</evidence>
<name>A0ACC0XW87_9ROSI</name>
<gene>
    <name evidence="1" type="ORF">Pint_06743</name>
</gene>
<evidence type="ECO:0000313" key="2">
    <source>
        <dbReference type="Proteomes" id="UP001163603"/>
    </source>
</evidence>
<proteinExistence type="predicted"/>
<keyword evidence="2" id="KW-1185">Reference proteome</keyword>
<accession>A0ACC0XW87</accession>
<sequence length="120" mass="13806">MDMGLKLKNRKVAESKLAKFVEDIIIPPRMVDIIVDGEVMESINNIICLLTKVVTKSKSFHSDVSACKLQRFMEKDSGGGEIFFLWAELVFDFIVQKLYALRKPKTNIQILQQNILLKYK</sequence>
<reference evidence="2" key="1">
    <citation type="journal article" date="2023" name="G3 (Bethesda)">
        <title>Genome assembly and association tests identify interacting loci associated with vigor, precocity, and sex in interspecific pistachio rootstocks.</title>
        <authorList>
            <person name="Palmer W."/>
            <person name="Jacygrad E."/>
            <person name="Sagayaradj S."/>
            <person name="Cavanaugh K."/>
            <person name="Han R."/>
            <person name="Bertier L."/>
            <person name="Beede B."/>
            <person name="Kafkas S."/>
            <person name="Golino D."/>
            <person name="Preece J."/>
            <person name="Michelmore R."/>
        </authorList>
    </citation>
    <scope>NUCLEOTIDE SEQUENCE [LARGE SCALE GENOMIC DNA]</scope>
</reference>
<dbReference type="EMBL" id="CM047745">
    <property type="protein sequence ID" value="KAJ0025000.1"/>
    <property type="molecule type" value="Genomic_DNA"/>
</dbReference>